<feature type="domain" description="DNA binding HTH" evidence="2">
    <location>
        <begin position="49"/>
        <end position="89"/>
    </location>
</feature>
<sequence length="112" mass="12141">MSAPIVEDEYAMDGSRESAQAIVALSTTSELEAMATQLLALPGSLGSKLEAIERAAIAVTMRNCGHNKSEAARVLGMDRKALERRWQRFNGVIRTSASSRETSEESSEAREP</sequence>
<dbReference type="EMBL" id="CP089984">
    <property type="protein sequence ID" value="WXB17848.1"/>
    <property type="molecule type" value="Genomic_DNA"/>
</dbReference>
<dbReference type="InterPro" id="IPR002197">
    <property type="entry name" value="HTH_Fis"/>
</dbReference>
<feature type="region of interest" description="Disordered" evidence="1">
    <location>
        <begin position="93"/>
        <end position="112"/>
    </location>
</feature>
<dbReference type="InterPro" id="IPR009057">
    <property type="entry name" value="Homeodomain-like_sf"/>
</dbReference>
<dbReference type="Pfam" id="PF02954">
    <property type="entry name" value="HTH_8"/>
    <property type="match status" value="1"/>
</dbReference>
<dbReference type="Gene3D" id="1.10.10.60">
    <property type="entry name" value="Homeodomain-like"/>
    <property type="match status" value="1"/>
</dbReference>
<feature type="compositionally biased region" description="Basic and acidic residues" evidence="1">
    <location>
        <begin position="101"/>
        <end position="112"/>
    </location>
</feature>
<keyword evidence="4" id="KW-1185">Reference proteome</keyword>
<evidence type="ECO:0000313" key="4">
    <source>
        <dbReference type="Proteomes" id="UP001370348"/>
    </source>
</evidence>
<gene>
    <name evidence="3" type="ORF">LZC94_11355</name>
</gene>
<accession>A0ABZ2M5Z1</accession>
<evidence type="ECO:0000259" key="2">
    <source>
        <dbReference type="Pfam" id="PF02954"/>
    </source>
</evidence>
<proteinExistence type="predicted"/>
<dbReference type="Proteomes" id="UP001370348">
    <property type="component" value="Chromosome"/>
</dbReference>
<name>A0ABZ2M5Z1_9BACT</name>
<dbReference type="SUPFAM" id="SSF46689">
    <property type="entry name" value="Homeodomain-like"/>
    <property type="match status" value="1"/>
</dbReference>
<evidence type="ECO:0000256" key="1">
    <source>
        <dbReference type="SAM" id="MobiDB-lite"/>
    </source>
</evidence>
<protein>
    <submittedName>
        <fullName evidence="3">Helix-turn-helix domain-containing protein</fullName>
    </submittedName>
</protein>
<evidence type="ECO:0000313" key="3">
    <source>
        <dbReference type="EMBL" id="WXB17848.1"/>
    </source>
</evidence>
<reference evidence="3 4" key="1">
    <citation type="submission" date="2021-12" db="EMBL/GenBank/DDBJ databases">
        <title>Discovery of the Pendulisporaceae a myxobacterial family with distinct sporulation behavior and unique specialized metabolism.</title>
        <authorList>
            <person name="Garcia R."/>
            <person name="Popoff A."/>
            <person name="Bader C.D."/>
            <person name="Loehr J."/>
            <person name="Walesch S."/>
            <person name="Walt C."/>
            <person name="Boldt J."/>
            <person name="Bunk B."/>
            <person name="Haeckl F.J.F.P.J."/>
            <person name="Gunesch A.P."/>
            <person name="Birkelbach J."/>
            <person name="Nuebel U."/>
            <person name="Pietschmann T."/>
            <person name="Bach T."/>
            <person name="Mueller R."/>
        </authorList>
    </citation>
    <scope>NUCLEOTIDE SEQUENCE [LARGE SCALE GENOMIC DNA]</scope>
    <source>
        <strain evidence="3 4">MSr11954</strain>
    </source>
</reference>
<organism evidence="3 4">
    <name type="scientific">Pendulispora albinea</name>
    <dbReference type="NCBI Taxonomy" id="2741071"/>
    <lineage>
        <taxon>Bacteria</taxon>
        <taxon>Pseudomonadati</taxon>
        <taxon>Myxococcota</taxon>
        <taxon>Myxococcia</taxon>
        <taxon>Myxococcales</taxon>
        <taxon>Sorangiineae</taxon>
        <taxon>Pendulisporaceae</taxon>
        <taxon>Pendulispora</taxon>
    </lineage>
</organism>
<dbReference type="RefSeq" id="WP_394827490.1">
    <property type="nucleotide sequence ID" value="NZ_CP089984.1"/>
</dbReference>